<evidence type="ECO:0000259" key="1">
    <source>
        <dbReference type="Pfam" id="PF00733"/>
    </source>
</evidence>
<dbReference type="HOGENOM" id="CLU_798651_0_0_9"/>
<dbReference type="Pfam" id="PF00733">
    <property type="entry name" value="Asn_synthase"/>
    <property type="match status" value="1"/>
</dbReference>
<dbReference type="InterPro" id="IPR001962">
    <property type="entry name" value="Asn_synthase"/>
</dbReference>
<name>E8LEI4_9FIRM</name>
<dbReference type="Gene3D" id="3.40.50.620">
    <property type="entry name" value="HUPs"/>
    <property type="match status" value="1"/>
</dbReference>
<dbReference type="SUPFAM" id="SSF52402">
    <property type="entry name" value="Adenine nucleotide alpha hydrolases-like"/>
    <property type="match status" value="1"/>
</dbReference>
<keyword evidence="3" id="KW-1185">Reference proteome</keyword>
<protein>
    <submittedName>
        <fullName evidence="2">Asparagine synthase</fullName>
    </submittedName>
</protein>
<dbReference type="RefSeq" id="WP_009145627.1">
    <property type="nucleotide sequence ID" value="NZ_GL830888.1"/>
</dbReference>
<evidence type="ECO:0000313" key="3">
    <source>
        <dbReference type="Proteomes" id="UP000004923"/>
    </source>
</evidence>
<comment type="caution">
    <text evidence="2">The sequence shown here is derived from an EMBL/GenBank/DDBJ whole genome shotgun (WGS) entry which is preliminary data.</text>
</comment>
<gene>
    <name evidence="2" type="ORF">HMPREF9443_01268</name>
</gene>
<dbReference type="eggNOG" id="ENOG502ZCCV">
    <property type="taxonomic scope" value="Bacteria"/>
</dbReference>
<reference evidence="2 3" key="1">
    <citation type="submission" date="2011-01" db="EMBL/GenBank/DDBJ databases">
        <authorList>
            <person name="Weinstock G."/>
            <person name="Sodergren E."/>
            <person name="Clifton S."/>
            <person name="Fulton L."/>
            <person name="Fulton B."/>
            <person name="Courtney L."/>
            <person name="Fronick C."/>
            <person name="Harrison M."/>
            <person name="Strong C."/>
            <person name="Farmer C."/>
            <person name="Delahaunty K."/>
            <person name="Markovic C."/>
            <person name="Hall O."/>
            <person name="Minx P."/>
            <person name="Tomlinson C."/>
            <person name="Mitreva M."/>
            <person name="Hou S."/>
            <person name="Chen J."/>
            <person name="Wollam A."/>
            <person name="Pepin K.H."/>
            <person name="Johnson M."/>
            <person name="Bhonagiri V."/>
            <person name="Zhang X."/>
            <person name="Suruliraj S."/>
            <person name="Warren W."/>
            <person name="Chinwalla A."/>
            <person name="Mardis E.R."/>
            <person name="Wilson R.K."/>
        </authorList>
    </citation>
    <scope>NUCLEOTIDE SEQUENCE [LARGE SCALE GENOMIC DNA]</scope>
    <source>
        <strain evidence="2 3">YIT 12067</strain>
    </source>
</reference>
<dbReference type="GO" id="GO:0004066">
    <property type="term" value="F:asparagine synthase (glutamine-hydrolyzing) activity"/>
    <property type="evidence" value="ECO:0007669"/>
    <property type="project" value="InterPro"/>
</dbReference>
<dbReference type="AlphaFoldDB" id="E8LEI4"/>
<dbReference type="GO" id="GO:0006529">
    <property type="term" value="P:asparagine biosynthetic process"/>
    <property type="evidence" value="ECO:0007669"/>
    <property type="project" value="InterPro"/>
</dbReference>
<sequence length="347" mass="40043">MTVDKIYCMSSWLMHRNIIDKNKQFADNIIPQFTKRKIDGVPINNSHELGLCLEKQVETACRYGKAVLALSGGIDSAVLAKYMPAGSSAYTFKCVVPNKQVVDETIQAAKYASECGLNHKIVNVSWEDMIKYAPILMKRKGMPIHSIEVQIYKAALKAKEEGFSKMIFGETADIHYGGLDKLLSRNWTYDEYLKRFSYLLPSKVLKEYVLEELPYKDSLMTNGLIDVHKHLLKWDILESIASYENACELAGIEFVAPYSNTYLNKPLDYERIKKGDSKYFVRELFSNLYRGWDIPNKIPMPRPMDEWLKGWKGPVRKEFLPNCVSSLKPDEKWLVYALEMFLNMIER</sequence>
<proteinExistence type="predicted"/>
<evidence type="ECO:0000313" key="2">
    <source>
        <dbReference type="EMBL" id="EFY04784.1"/>
    </source>
</evidence>
<organism evidence="2 3">
    <name type="scientific">Phascolarctobacterium succinatutens YIT 12067</name>
    <dbReference type="NCBI Taxonomy" id="626939"/>
    <lineage>
        <taxon>Bacteria</taxon>
        <taxon>Bacillati</taxon>
        <taxon>Bacillota</taxon>
        <taxon>Negativicutes</taxon>
        <taxon>Acidaminococcales</taxon>
        <taxon>Acidaminococcaceae</taxon>
        <taxon>Phascolarctobacterium</taxon>
    </lineage>
</organism>
<feature type="domain" description="Asparagine synthetase" evidence="1">
    <location>
        <begin position="68"/>
        <end position="211"/>
    </location>
</feature>
<dbReference type="EMBL" id="AEVN01000051">
    <property type="protein sequence ID" value="EFY04784.1"/>
    <property type="molecule type" value="Genomic_DNA"/>
</dbReference>
<accession>E8LEI4</accession>
<dbReference type="InterPro" id="IPR014729">
    <property type="entry name" value="Rossmann-like_a/b/a_fold"/>
</dbReference>
<dbReference type="Proteomes" id="UP000004923">
    <property type="component" value="Unassembled WGS sequence"/>
</dbReference>